<evidence type="ECO:0000313" key="2">
    <source>
        <dbReference type="Proteomes" id="UP000609323"/>
    </source>
</evidence>
<name>A0ABQ1G2I2_9BACL</name>
<sequence>MALLTDEMLLDSYRMATELQLEREFIALLLAEIHKRELNVEATPLVH</sequence>
<organism evidence="1 2">
    <name type="scientific">Paenibacillus physcomitrellae</name>
    <dbReference type="NCBI Taxonomy" id="1619311"/>
    <lineage>
        <taxon>Bacteria</taxon>
        <taxon>Bacillati</taxon>
        <taxon>Bacillota</taxon>
        <taxon>Bacilli</taxon>
        <taxon>Bacillales</taxon>
        <taxon>Paenibacillaceae</taxon>
        <taxon>Paenibacillus</taxon>
    </lineage>
</organism>
<reference evidence="2" key="1">
    <citation type="journal article" date="2019" name="Int. J. Syst. Evol. Microbiol.">
        <title>The Global Catalogue of Microorganisms (GCM) 10K type strain sequencing project: providing services to taxonomists for standard genome sequencing and annotation.</title>
        <authorList>
            <consortium name="The Broad Institute Genomics Platform"/>
            <consortium name="The Broad Institute Genome Sequencing Center for Infectious Disease"/>
            <person name="Wu L."/>
            <person name="Ma J."/>
        </authorList>
    </citation>
    <scope>NUCLEOTIDE SEQUENCE [LARGE SCALE GENOMIC DNA]</scope>
    <source>
        <strain evidence="2">CGMCC 1.15044</strain>
    </source>
</reference>
<evidence type="ECO:0008006" key="3">
    <source>
        <dbReference type="Google" id="ProtNLM"/>
    </source>
</evidence>
<dbReference type="Pfam" id="PF08970">
    <property type="entry name" value="Sda"/>
    <property type="match status" value="1"/>
</dbReference>
<dbReference type="EMBL" id="BMHF01000006">
    <property type="protein sequence ID" value="GGA35362.1"/>
    <property type="molecule type" value="Genomic_DNA"/>
</dbReference>
<accession>A0ABQ1G2I2</accession>
<keyword evidence="2" id="KW-1185">Reference proteome</keyword>
<dbReference type="Gene3D" id="1.10.287.1100">
    <property type="entry name" value="Sporulation inhibitor A"/>
    <property type="match status" value="1"/>
</dbReference>
<gene>
    <name evidence="1" type="ORF">GCM10010917_20720</name>
</gene>
<dbReference type="SUPFAM" id="SSF100985">
    <property type="entry name" value="Sporulation inhibitor Sda"/>
    <property type="match status" value="1"/>
</dbReference>
<dbReference type="InterPro" id="IPR036916">
    <property type="entry name" value="Sda_sf"/>
</dbReference>
<comment type="caution">
    <text evidence="1">The sequence shown here is derived from an EMBL/GenBank/DDBJ whole genome shotgun (WGS) entry which is preliminary data.</text>
</comment>
<dbReference type="RefSeq" id="WP_094094054.1">
    <property type="nucleotide sequence ID" value="NZ_BMHF01000006.1"/>
</dbReference>
<evidence type="ECO:0000313" key="1">
    <source>
        <dbReference type="EMBL" id="GGA35362.1"/>
    </source>
</evidence>
<dbReference type="Proteomes" id="UP000609323">
    <property type="component" value="Unassembled WGS sequence"/>
</dbReference>
<protein>
    <recommendedName>
        <fullName evidence="3">Sporulation histidine kinase inhibitor Sda</fullName>
    </recommendedName>
</protein>
<proteinExistence type="predicted"/>
<dbReference type="InterPro" id="IPR015064">
    <property type="entry name" value="Sda"/>
</dbReference>